<keyword evidence="5 8" id="KW-1133">Transmembrane helix</keyword>
<keyword evidence="4 8" id="KW-0812">Transmembrane</keyword>
<evidence type="ECO:0000256" key="3">
    <source>
        <dbReference type="ARBA" id="ARBA00022679"/>
    </source>
</evidence>
<organism evidence="10 11">
    <name type="scientific">Candidatus Adlerbacteria bacterium RIFCSPHIGHO2_02_FULL_52_17</name>
    <dbReference type="NCBI Taxonomy" id="1797240"/>
    <lineage>
        <taxon>Bacteria</taxon>
        <taxon>Candidatus Adleribacteriota</taxon>
    </lineage>
</organism>
<dbReference type="GO" id="GO:0005886">
    <property type="term" value="C:plasma membrane"/>
    <property type="evidence" value="ECO:0007669"/>
    <property type="project" value="UniProtKB-SubCell"/>
</dbReference>
<keyword evidence="2" id="KW-1003">Cell membrane</keyword>
<dbReference type="AlphaFoldDB" id="A0A1F4XQ53"/>
<dbReference type="GO" id="GO:0042158">
    <property type="term" value="P:lipoprotein biosynthetic process"/>
    <property type="evidence" value="ECO:0007669"/>
    <property type="project" value="InterPro"/>
</dbReference>
<keyword evidence="6 8" id="KW-0472">Membrane</keyword>
<keyword evidence="7" id="KW-0012">Acyltransferase</keyword>
<sequence>MDYTPVWARSIGLYSMPFDISVGKRASVIAGGVPVGGLVCSEIHRASRARAEAATTSIIVAIGSEAMFADGVASAFSVRAAQYRAVENDIPVVRAALLGPSAIINADGSIAAWMPEGESGVLRGAVQVGPAHQTLYTRFGNLPLTLFIAGILILAWRARLLSKFPGR</sequence>
<proteinExistence type="predicted"/>
<dbReference type="Gene3D" id="3.60.110.10">
    <property type="entry name" value="Carbon-nitrogen hydrolase"/>
    <property type="match status" value="1"/>
</dbReference>
<evidence type="ECO:0000256" key="8">
    <source>
        <dbReference type="SAM" id="Phobius"/>
    </source>
</evidence>
<comment type="subcellular location">
    <subcellularLocation>
        <location evidence="1">Cell membrane</location>
        <topology evidence="1">Multi-pass membrane protein</topology>
    </subcellularLocation>
</comment>
<dbReference type="PANTHER" id="PTHR38686:SF1">
    <property type="entry name" value="APOLIPOPROTEIN N-ACYLTRANSFERASE"/>
    <property type="match status" value="1"/>
</dbReference>
<evidence type="ECO:0000256" key="6">
    <source>
        <dbReference type="ARBA" id="ARBA00023136"/>
    </source>
</evidence>
<dbReference type="InterPro" id="IPR004563">
    <property type="entry name" value="Apolipo_AcylTrfase"/>
</dbReference>
<keyword evidence="3" id="KW-0808">Transferase</keyword>
<dbReference type="Proteomes" id="UP000177564">
    <property type="component" value="Unassembled WGS sequence"/>
</dbReference>
<evidence type="ECO:0000313" key="11">
    <source>
        <dbReference type="Proteomes" id="UP000177564"/>
    </source>
</evidence>
<dbReference type="GO" id="GO:0016410">
    <property type="term" value="F:N-acyltransferase activity"/>
    <property type="evidence" value="ECO:0007669"/>
    <property type="project" value="InterPro"/>
</dbReference>
<dbReference type="EMBL" id="MEWU01000012">
    <property type="protein sequence ID" value="OGC83704.1"/>
    <property type="molecule type" value="Genomic_DNA"/>
</dbReference>
<evidence type="ECO:0000256" key="4">
    <source>
        <dbReference type="ARBA" id="ARBA00022692"/>
    </source>
</evidence>
<gene>
    <name evidence="10" type="ORF">A3D68_01265</name>
</gene>
<comment type="caution">
    <text evidence="10">The sequence shown here is derived from an EMBL/GenBank/DDBJ whole genome shotgun (WGS) entry which is preliminary data.</text>
</comment>
<dbReference type="InterPro" id="IPR036526">
    <property type="entry name" value="C-N_Hydrolase_sf"/>
</dbReference>
<dbReference type="SUPFAM" id="SSF56317">
    <property type="entry name" value="Carbon-nitrogen hydrolase"/>
    <property type="match status" value="1"/>
</dbReference>
<protein>
    <recommendedName>
        <fullName evidence="9">CN hydrolase domain-containing protein</fullName>
    </recommendedName>
</protein>
<evidence type="ECO:0000313" key="10">
    <source>
        <dbReference type="EMBL" id="OGC83704.1"/>
    </source>
</evidence>
<accession>A0A1F4XQ53</accession>
<dbReference type="STRING" id="1797240.A3D68_01265"/>
<evidence type="ECO:0000256" key="2">
    <source>
        <dbReference type="ARBA" id="ARBA00022475"/>
    </source>
</evidence>
<dbReference type="PANTHER" id="PTHR38686">
    <property type="entry name" value="APOLIPOPROTEIN N-ACYLTRANSFERASE"/>
    <property type="match status" value="1"/>
</dbReference>
<feature type="domain" description="CN hydrolase" evidence="9">
    <location>
        <begin position="1"/>
        <end position="128"/>
    </location>
</feature>
<evidence type="ECO:0000256" key="1">
    <source>
        <dbReference type="ARBA" id="ARBA00004651"/>
    </source>
</evidence>
<evidence type="ECO:0000256" key="5">
    <source>
        <dbReference type="ARBA" id="ARBA00022989"/>
    </source>
</evidence>
<reference evidence="10 11" key="1">
    <citation type="journal article" date="2016" name="Nat. Commun.">
        <title>Thousands of microbial genomes shed light on interconnected biogeochemical processes in an aquifer system.</title>
        <authorList>
            <person name="Anantharaman K."/>
            <person name="Brown C.T."/>
            <person name="Hug L.A."/>
            <person name="Sharon I."/>
            <person name="Castelle C.J."/>
            <person name="Probst A.J."/>
            <person name="Thomas B.C."/>
            <person name="Singh A."/>
            <person name="Wilkins M.J."/>
            <person name="Karaoz U."/>
            <person name="Brodie E.L."/>
            <person name="Williams K.H."/>
            <person name="Hubbard S.S."/>
            <person name="Banfield J.F."/>
        </authorList>
    </citation>
    <scope>NUCLEOTIDE SEQUENCE [LARGE SCALE GENOMIC DNA]</scope>
</reference>
<name>A0A1F4XQ53_9BACT</name>
<feature type="transmembrane region" description="Helical" evidence="8">
    <location>
        <begin position="139"/>
        <end position="158"/>
    </location>
</feature>
<dbReference type="PROSITE" id="PS50263">
    <property type="entry name" value="CN_HYDROLASE"/>
    <property type="match status" value="1"/>
</dbReference>
<evidence type="ECO:0000256" key="7">
    <source>
        <dbReference type="ARBA" id="ARBA00023315"/>
    </source>
</evidence>
<evidence type="ECO:0000259" key="9">
    <source>
        <dbReference type="PROSITE" id="PS50263"/>
    </source>
</evidence>
<dbReference type="Pfam" id="PF00795">
    <property type="entry name" value="CN_hydrolase"/>
    <property type="match status" value="1"/>
</dbReference>
<dbReference type="InterPro" id="IPR003010">
    <property type="entry name" value="C-N_Hydrolase"/>
</dbReference>